<keyword evidence="2" id="KW-1185">Reference proteome</keyword>
<protein>
    <submittedName>
        <fullName evidence="1">Uncharacterized protein</fullName>
    </submittedName>
</protein>
<dbReference type="OrthoDB" id="3365698at2759"/>
<accession>A0A9P5JWY4</accession>
<dbReference type="EMBL" id="WHVB01000037">
    <property type="protein sequence ID" value="KAF8467108.1"/>
    <property type="molecule type" value="Genomic_DNA"/>
</dbReference>
<proteinExistence type="predicted"/>
<dbReference type="Proteomes" id="UP000759537">
    <property type="component" value="Unassembled WGS sequence"/>
</dbReference>
<evidence type="ECO:0000313" key="2">
    <source>
        <dbReference type="Proteomes" id="UP000759537"/>
    </source>
</evidence>
<gene>
    <name evidence="1" type="ORF">DFH94DRAFT_298979</name>
</gene>
<reference evidence="1" key="2">
    <citation type="journal article" date="2020" name="Nat. Commun.">
        <title>Large-scale genome sequencing of mycorrhizal fungi provides insights into the early evolution of symbiotic traits.</title>
        <authorList>
            <person name="Miyauchi S."/>
            <person name="Kiss E."/>
            <person name="Kuo A."/>
            <person name="Drula E."/>
            <person name="Kohler A."/>
            <person name="Sanchez-Garcia M."/>
            <person name="Morin E."/>
            <person name="Andreopoulos B."/>
            <person name="Barry K.W."/>
            <person name="Bonito G."/>
            <person name="Buee M."/>
            <person name="Carver A."/>
            <person name="Chen C."/>
            <person name="Cichocki N."/>
            <person name="Clum A."/>
            <person name="Culley D."/>
            <person name="Crous P.W."/>
            <person name="Fauchery L."/>
            <person name="Girlanda M."/>
            <person name="Hayes R.D."/>
            <person name="Keri Z."/>
            <person name="LaButti K."/>
            <person name="Lipzen A."/>
            <person name="Lombard V."/>
            <person name="Magnuson J."/>
            <person name="Maillard F."/>
            <person name="Murat C."/>
            <person name="Nolan M."/>
            <person name="Ohm R.A."/>
            <person name="Pangilinan J."/>
            <person name="Pereira M.F."/>
            <person name="Perotto S."/>
            <person name="Peter M."/>
            <person name="Pfister S."/>
            <person name="Riley R."/>
            <person name="Sitrit Y."/>
            <person name="Stielow J.B."/>
            <person name="Szollosi G."/>
            <person name="Zifcakova L."/>
            <person name="Stursova M."/>
            <person name="Spatafora J.W."/>
            <person name="Tedersoo L."/>
            <person name="Vaario L.M."/>
            <person name="Yamada A."/>
            <person name="Yan M."/>
            <person name="Wang P."/>
            <person name="Xu J."/>
            <person name="Bruns T."/>
            <person name="Baldrian P."/>
            <person name="Vilgalys R."/>
            <person name="Dunand C."/>
            <person name="Henrissat B."/>
            <person name="Grigoriev I.V."/>
            <person name="Hibbett D."/>
            <person name="Nagy L.G."/>
            <person name="Martin F.M."/>
        </authorList>
    </citation>
    <scope>NUCLEOTIDE SEQUENCE</scope>
    <source>
        <strain evidence="1">Prilba</strain>
    </source>
</reference>
<organism evidence="1 2">
    <name type="scientific">Russula ochroleuca</name>
    <dbReference type="NCBI Taxonomy" id="152965"/>
    <lineage>
        <taxon>Eukaryota</taxon>
        <taxon>Fungi</taxon>
        <taxon>Dikarya</taxon>
        <taxon>Basidiomycota</taxon>
        <taxon>Agaricomycotina</taxon>
        <taxon>Agaricomycetes</taxon>
        <taxon>Russulales</taxon>
        <taxon>Russulaceae</taxon>
        <taxon>Russula</taxon>
    </lineage>
</organism>
<dbReference type="AlphaFoldDB" id="A0A9P5JWY4"/>
<reference evidence="1" key="1">
    <citation type="submission" date="2019-10" db="EMBL/GenBank/DDBJ databases">
        <authorList>
            <consortium name="DOE Joint Genome Institute"/>
            <person name="Kuo A."/>
            <person name="Miyauchi S."/>
            <person name="Kiss E."/>
            <person name="Drula E."/>
            <person name="Kohler A."/>
            <person name="Sanchez-Garcia M."/>
            <person name="Andreopoulos B."/>
            <person name="Barry K.W."/>
            <person name="Bonito G."/>
            <person name="Buee M."/>
            <person name="Carver A."/>
            <person name="Chen C."/>
            <person name="Cichocki N."/>
            <person name="Clum A."/>
            <person name="Culley D."/>
            <person name="Crous P.W."/>
            <person name="Fauchery L."/>
            <person name="Girlanda M."/>
            <person name="Hayes R."/>
            <person name="Keri Z."/>
            <person name="LaButti K."/>
            <person name="Lipzen A."/>
            <person name="Lombard V."/>
            <person name="Magnuson J."/>
            <person name="Maillard F."/>
            <person name="Morin E."/>
            <person name="Murat C."/>
            <person name="Nolan M."/>
            <person name="Ohm R."/>
            <person name="Pangilinan J."/>
            <person name="Pereira M."/>
            <person name="Perotto S."/>
            <person name="Peter M."/>
            <person name="Riley R."/>
            <person name="Sitrit Y."/>
            <person name="Stielow B."/>
            <person name="Szollosi G."/>
            <person name="Zifcakova L."/>
            <person name="Stursova M."/>
            <person name="Spatafora J.W."/>
            <person name="Tedersoo L."/>
            <person name="Vaario L.-M."/>
            <person name="Yamada A."/>
            <person name="Yan M."/>
            <person name="Wang P."/>
            <person name="Xu J."/>
            <person name="Bruns T."/>
            <person name="Baldrian P."/>
            <person name="Vilgalys R."/>
            <person name="Henrissat B."/>
            <person name="Grigoriev I.V."/>
            <person name="Hibbett D."/>
            <person name="Nagy L.G."/>
            <person name="Martin F.M."/>
        </authorList>
    </citation>
    <scope>NUCLEOTIDE SEQUENCE</scope>
    <source>
        <strain evidence="1">Prilba</strain>
    </source>
</reference>
<name>A0A9P5JWY4_9AGAM</name>
<evidence type="ECO:0000313" key="1">
    <source>
        <dbReference type="EMBL" id="KAF8467108.1"/>
    </source>
</evidence>
<comment type="caution">
    <text evidence="1">The sequence shown here is derived from an EMBL/GenBank/DDBJ whole genome shotgun (WGS) entry which is preliminary data.</text>
</comment>
<sequence length="523" mass="58696">MSSQRYIENPTHSASSAYDLSSSIQGVHRFSSAWMTPMAGSSEGPLIRHIGSSNESLEQSIRGKKLRRAAIEMLSEDTLLDVFDFYRLDAIKQSLGHPWKWHRLAHVCKRWRCVMIVSPRRLGLQILCKSGAPIESILDSWPTLPLVIRHKGLESRSLPDNIIVALRRTDRVCAIDLVLTSSITGSIVEAIQEPFQALERIRITVEDAAGSPLVVRNAFLGGSAPHLREIKLDGIDFPFPEIRQVLLSTNNLVELHLANLPNDLYVSPDDLVTGLTTLVQLKRLTIGFHSPALRPPSRMTRLPKRTSLPSLTFLGFHGASNYLEEFVARIDLPALCKITIRLFNDLFFEIPQFSQFIPRLNMLGPPTRVLVTHSVDCVGIFFSQEGKSSNENFLFETSCRRLDWQLSFVTQISSQLSPFLSSVRLLGIQGVHKLPTGEEDVDSTQWLEFFRPFTYVTRFNVFDKDLVPGIVQALVVEDTATEVFPELSTLHLSESRSSPSVEKAAEQFVATRRLSGRTVHLTS</sequence>